<evidence type="ECO:0000313" key="5">
    <source>
        <dbReference type="Proteomes" id="UP000444721"/>
    </source>
</evidence>
<dbReference type="Gene3D" id="1.25.10.20">
    <property type="entry name" value="Vitellinogen, superhelical"/>
    <property type="match status" value="1"/>
</dbReference>
<dbReference type="SUPFAM" id="SSF48431">
    <property type="entry name" value="Lipovitellin-phosvitin complex, superhelical domain"/>
    <property type="match status" value="1"/>
</dbReference>
<dbReference type="GO" id="GO:0005319">
    <property type="term" value="F:lipid transporter activity"/>
    <property type="evidence" value="ECO:0007669"/>
    <property type="project" value="InterPro"/>
</dbReference>
<dbReference type="OMA" id="SCNLCAT"/>
<evidence type="ECO:0000256" key="1">
    <source>
        <dbReference type="ARBA" id="ARBA00022729"/>
    </source>
</evidence>
<dbReference type="SUPFAM" id="SSF56968">
    <property type="entry name" value="Lipovitellin-phosvitin complex, beta-sheet shell regions"/>
    <property type="match status" value="1"/>
</dbReference>
<dbReference type="Gene3D" id="2.30.230.10">
    <property type="entry name" value="Lipovitellin, beta-sheet shell regions, chain A"/>
    <property type="match status" value="1"/>
</dbReference>
<sequence length="1031" mass="115296">MMISATTPTITSPNNNNKNASTLPTNTISITCPTDNEMVYHFKSSTLLGTQPHLQNVASIKKGSAQENTLMGQMTLTCAGTKKKNLVLVTFPSAQFLQFQGVKKYGNMNKKDVEFWFGKKNHKFTEATTLSKHVSNGFGKPQVRKYRILNKRQNLATVMNKYPTAVVRGSNGQITQMIFHKEEPKWVKNVKKGILRMITTETNKAARNQTDGFGGKYAQKYNKKMKKNQKVIISQSFTHKDFKKIPLQKKHLNYEGSHIVTVNNKKGLITKALYGTRISLGKREFAPIFQTFEKKYGKKQKFTNKSGKEQIQALHVGSIVLKKIKKQNKVNVPKIVSTFFDVKNGSVVIKPAFIVEKTFGITKADKKDIRKMVKKQFKPVKLIKMLKTIEKNYKPSPEMNKKLTKVVEMVRKNPIKAAKILIKNLERGVEKLNKFLSSNEKVKSLIPFLESIQTLIATINSTKIQDTLVEVSKTHPVLTKNYIYSSVFVKNPTKEVHKFVKSMADSDENAFLAYADLADRLQDKTLIDEIVSEILRKMTSASSADKFISACHALNNAGRGVPLSIIKHLILSESIPSNIKTLITDNLKKRMNDSKVDDLIHFLVNHKKLSANVIASLISCQTAREGLHKNGTSVYHFSKLLKNNKNDLIKQAIHTYLYTIGTKEAADAMEMSFQEEVNAFTNAHELTQAAPNSQPTSGEEPPATWEPVSVDADEETKARNKVEEVAYKIKSIFSAANWDGAQASCVPASRTEKICVYNTEMMNFINKQGDLSNMAKAKYFSYESKFGTQGVNLYTGFLVYGGANFQCTKESAFDVVFFGRAAAEANIFDSTYPVASAYVELNNRSPNSINNRVYVKLFTTTFVDQPFLPSFSTCNSETKNILTKTIPSLFKTSYTMAIGPVPITFSLGAGLTYGVDFKYGYCLNSFSASISLEPTVTIDITGSADIGIPLAKASIQLKASSTSRGIPQLSFESCNLCATMKFNQEAASFSAVLYGKVALWEKSWTLYQYNLPQTYSKTLYEQCVSTKLQSW</sequence>
<dbReference type="InterPro" id="IPR015816">
    <property type="entry name" value="Vitellinogen_b-sht_N"/>
</dbReference>
<proteinExistence type="predicted"/>
<dbReference type="Pfam" id="PF01347">
    <property type="entry name" value="Vitellogenin_N"/>
    <property type="match status" value="1"/>
</dbReference>
<feature type="region of interest" description="Disordered" evidence="2">
    <location>
        <begin position="1"/>
        <end position="24"/>
    </location>
</feature>
<dbReference type="AlphaFoldDB" id="A0A6A5C3F7"/>
<dbReference type="InterPro" id="IPR015819">
    <property type="entry name" value="Lipid_transp_b-sht_shell"/>
</dbReference>
<comment type="caution">
    <text evidence="4">The sequence shown here is derived from an EMBL/GenBank/DDBJ whole genome shotgun (WGS) entry which is preliminary data.</text>
</comment>
<dbReference type="EMBL" id="VFQX01000019">
    <property type="protein sequence ID" value="KAF0980400.1"/>
    <property type="molecule type" value="Genomic_DNA"/>
</dbReference>
<gene>
    <name evidence="4" type="ORF">FDP41_013614</name>
</gene>
<dbReference type="VEuPathDB" id="AmoebaDB:NF0020480"/>
<dbReference type="InterPro" id="IPR001747">
    <property type="entry name" value="Vitellogenin_N"/>
</dbReference>
<protein>
    <recommendedName>
        <fullName evidence="3">Vitellogenin domain-containing protein</fullName>
    </recommendedName>
</protein>
<reference evidence="4 5" key="1">
    <citation type="journal article" date="2019" name="Sci. Rep.">
        <title>Nanopore sequencing improves the draft genome of the human pathogenic amoeba Naegleria fowleri.</title>
        <authorList>
            <person name="Liechti N."/>
            <person name="Schurch N."/>
            <person name="Bruggmann R."/>
            <person name="Wittwer M."/>
        </authorList>
    </citation>
    <scope>NUCLEOTIDE SEQUENCE [LARGE SCALE GENOMIC DNA]</scope>
    <source>
        <strain evidence="4 5">ATCC 30894</strain>
    </source>
</reference>
<dbReference type="VEuPathDB" id="AmoebaDB:FDP41_013614"/>
<dbReference type="InterPro" id="IPR011030">
    <property type="entry name" value="Lipovitellin_superhlx_dom"/>
</dbReference>
<name>A0A6A5C3F7_NAEFO</name>
<evidence type="ECO:0000256" key="2">
    <source>
        <dbReference type="SAM" id="MobiDB-lite"/>
    </source>
</evidence>
<dbReference type="VEuPathDB" id="AmoebaDB:NfTy_027630"/>
<organism evidence="4 5">
    <name type="scientific">Naegleria fowleri</name>
    <name type="common">Brain eating amoeba</name>
    <dbReference type="NCBI Taxonomy" id="5763"/>
    <lineage>
        <taxon>Eukaryota</taxon>
        <taxon>Discoba</taxon>
        <taxon>Heterolobosea</taxon>
        <taxon>Tetramitia</taxon>
        <taxon>Eutetramitia</taxon>
        <taxon>Vahlkampfiidae</taxon>
        <taxon>Naegleria</taxon>
    </lineage>
</organism>
<keyword evidence="5" id="KW-1185">Reference proteome</keyword>
<feature type="domain" description="Vitellogenin" evidence="3">
    <location>
        <begin position="167"/>
        <end position="598"/>
    </location>
</feature>
<evidence type="ECO:0000313" key="4">
    <source>
        <dbReference type="EMBL" id="KAF0980400.1"/>
    </source>
</evidence>
<accession>A0A6A5C3F7</accession>
<dbReference type="GeneID" id="68120829"/>
<dbReference type="RefSeq" id="XP_044565113.1">
    <property type="nucleotide sequence ID" value="XM_044704264.1"/>
</dbReference>
<feature type="region of interest" description="Disordered" evidence="2">
    <location>
        <begin position="689"/>
        <end position="716"/>
    </location>
</feature>
<evidence type="ECO:0000259" key="3">
    <source>
        <dbReference type="Pfam" id="PF01347"/>
    </source>
</evidence>
<dbReference type="Proteomes" id="UP000444721">
    <property type="component" value="Unassembled WGS sequence"/>
</dbReference>
<dbReference type="OrthoDB" id="10253590at2759"/>
<keyword evidence="1" id="KW-0732">Signal</keyword>